<dbReference type="RefSeq" id="WP_064619038.1">
    <property type="nucleotide sequence ID" value="NZ_LXHE01000014.1"/>
</dbReference>
<accession>A0A7Z0UXX9</accession>
<evidence type="ECO:0000259" key="2">
    <source>
        <dbReference type="Pfam" id="PF11860"/>
    </source>
</evidence>
<reference evidence="3 4" key="1">
    <citation type="journal article" date="2016" name="Genome Biol. Evol.">
        <title>Comparative Genomic Analyses of the Moraxella catarrhalis Serosensitive and Seroresistant Lineages Demonstrate Their Independent Evolution.</title>
        <authorList>
            <person name="Earl J.P."/>
            <person name="de Vries S.P."/>
            <person name="Ahmed A."/>
            <person name="Powell E."/>
            <person name="Schultz M.P."/>
            <person name="Hermans P.W."/>
            <person name="Hill D.J."/>
            <person name="Zhou Z."/>
            <person name="Constantinidou C.I."/>
            <person name="Hu F.Z."/>
            <person name="Bootsma H.J."/>
            <person name="Ehrlich G.D."/>
        </authorList>
    </citation>
    <scope>NUCLEOTIDE SEQUENCE [LARGE SCALE GENOMIC DNA]</scope>
    <source>
        <strain evidence="3 4">Z7574</strain>
    </source>
</reference>
<feature type="domain" description="N-acetylmuramidase" evidence="2">
    <location>
        <begin position="90"/>
        <end position="262"/>
    </location>
</feature>
<sequence length="270" mass="29967">MLLKYGKKGEKVAHLQKLLNDHGASLAIDGDFGAKTERSVLAFQKSHNLVADGIVGDKTWSMLHGRSSPVRQLLSSADYEAAAARLGVTIPVIQAFAAVESAGAGFDTHGKPKILFERHKMYAHLKAKYGQVVADKHKTLRPNIVNTATGGYKGGVAEHVRLNIAVTIDADCANMSASWGQFQIMGENWQSLGYASISEFVMKMHESEAAQLDAFVRFIEHKKGLLAALQKGEWSKVFLYYNGRNYKKLGYDVKFTRELRRLEMLHNEKT</sequence>
<evidence type="ECO:0000259" key="1">
    <source>
        <dbReference type="Pfam" id="PF01471"/>
    </source>
</evidence>
<dbReference type="InterPro" id="IPR036365">
    <property type="entry name" value="PGBD-like_sf"/>
</dbReference>
<evidence type="ECO:0000313" key="3">
    <source>
        <dbReference type="EMBL" id="OAV00216.1"/>
    </source>
</evidence>
<gene>
    <name evidence="3" type="ORF">AO382_1366</name>
</gene>
<dbReference type="InterPro" id="IPR002477">
    <property type="entry name" value="Peptidoglycan-bd-like"/>
</dbReference>
<dbReference type="SUPFAM" id="SSF47090">
    <property type="entry name" value="PGBD-like"/>
    <property type="match status" value="1"/>
</dbReference>
<protein>
    <submittedName>
        <fullName evidence="3">Putative phage-encoded peptidoglycan binding protein</fullName>
    </submittedName>
</protein>
<dbReference type="InterPro" id="IPR024408">
    <property type="entry name" value="Muramidase"/>
</dbReference>
<name>A0A7Z0UXX9_MORCA</name>
<dbReference type="AlphaFoldDB" id="A0A7Z0UXX9"/>
<evidence type="ECO:0000313" key="4">
    <source>
        <dbReference type="Proteomes" id="UP000078446"/>
    </source>
</evidence>
<dbReference type="Pfam" id="PF11860">
    <property type="entry name" value="Muramidase"/>
    <property type="match status" value="1"/>
</dbReference>
<proteinExistence type="predicted"/>
<dbReference type="EMBL" id="LXHE01000014">
    <property type="protein sequence ID" value="OAV00216.1"/>
    <property type="molecule type" value="Genomic_DNA"/>
</dbReference>
<feature type="domain" description="Peptidoglycan binding-like" evidence="1">
    <location>
        <begin position="9"/>
        <end position="63"/>
    </location>
</feature>
<comment type="caution">
    <text evidence="3">The sequence shown here is derived from an EMBL/GenBank/DDBJ whole genome shotgun (WGS) entry which is preliminary data.</text>
</comment>
<organism evidence="3 4">
    <name type="scientific">Moraxella catarrhalis</name>
    <name type="common">Branhamella catarrhalis</name>
    <dbReference type="NCBI Taxonomy" id="480"/>
    <lineage>
        <taxon>Bacteria</taxon>
        <taxon>Pseudomonadati</taxon>
        <taxon>Pseudomonadota</taxon>
        <taxon>Gammaproteobacteria</taxon>
        <taxon>Moraxellales</taxon>
        <taxon>Moraxellaceae</taxon>
        <taxon>Moraxella</taxon>
    </lineage>
</organism>
<dbReference type="Gene3D" id="1.10.101.10">
    <property type="entry name" value="PGBD-like superfamily/PGBD"/>
    <property type="match status" value="1"/>
</dbReference>
<dbReference type="InterPro" id="IPR036366">
    <property type="entry name" value="PGBDSf"/>
</dbReference>
<dbReference type="Pfam" id="PF01471">
    <property type="entry name" value="PG_binding_1"/>
    <property type="match status" value="1"/>
</dbReference>
<dbReference type="Proteomes" id="UP000078446">
    <property type="component" value="Unassembled WGS sequence"/>
</dbReference>